<organism evidence="1">
    <name type="scientific">Arion vulgaris</name>
    <dbReference type="NCBI Taxonomy" id="1028688"/>
    <lineage>
        <taxon>Eukaryota</taxon>
        <taxon>Metazoa</taxon>
        <taxon>Spiralia</taxon>
        <taxon>Lophotrochozoa</taxon>
        <taxon>Mollusca</taxon>
        <taxon>Gastropoda</taxon>
        <taxon>Heterobranchia</taxon>
        <taxon>Euthyneura</taxon>
        <taxon>Panpulmonata</taxon>
        <taxon>Eupulmonata</taxon>
        <taxon>Stylommatophora</taxon>
        <taxon>Helicina</taxon>
        <taxon>Arionoidea</taxon>
        <taxon>Arionidae</taxon>
        <taxon>Arion</taxon>
    </lineage>
</organism>
<accession>A0A0B7BDK6</accession>
<protein>
    <submittedName>
        <fullName evidence="1">Uncharacterized protein</fullName>
    </submittedName>
</protein>
<proteinExistence type="predicted"/>
<reference evidence="1" key="1">
    <citation type="submission" date="2014-12" db="EMBL/GenBank/DDBJ databases">
        <title>Insight into the proteome of Arion vulgaris.</title>
        <authorList>
            <person name="Aradska J."/>
            <person name="Bulat T."/>
            <person name="Smidak R."/>
            <person name="Sarate P."/>
            <person name="Gangsoo J."/>
            <person name="Sialana F."/>
            <person name="Bilban M."/>
            <person name="Lubec G."/>
        </authorList>
    </citation>
    <scope>NUCLEOTIDE SEQUENCE</scope>
    <source>
        <tissue evidence="1">Skin</tissue>
    </source>
</reference>
<gene>
    <name evidence="1" type="primary">ORF180781</name>
</gene>
<dbReference type="AlphaFoldDB" id="A0A0B7BDK6"/>
<name>A0A0B7BDK6_9EUPU</name>
<dbReference type="EMBL" id="HACG01044193">
    <property type="protein sequence ID" value="CEK91058.1"/>
    <property type="molecule type" value="Transcribed_RNA"/>
</dbReference>
<evidence type="ECO:0000313" key="1">
    <source>
        <dbReference type="EMBL" id="CEK91058.1"/>
    </source>
</evidence>
<feature type="non-terminal residue" evidence="1">
    <location>
        <position position="95"/>
    </location>
</feature>
<sequence length="95" mass="10514">MMPSLRCVLLHLSGVSNPRTQSPTTGGAYLIKIGHACVLSFCAANFLCASKARRFPACGVYIERFLRHFTSVFLKRFSFCPPADHLLPVHAHHTS</sequence>